<evidence type="ECO:0000256" key="4">
    <source>
        <dbReference type="ARBA" id="ARBA00008236"/>
    </source>
</evidence>
<dbReference type="Gene3D" id="3.40.1830.10">
    <property type="entry name" value="Thermophilic metalloprotease (M29)"/>
    <property type="match status" value="1"/>
</dbReference>
<keyword evidence="5 10" id="KW-0031">Aminopeptidase</keyword>
<dbReference type="InterPro" id="IPR035097">
    <property type="entry name" value="M29_N-terminal"/>
</dbReference>
<proteinExistence type="inferred from homology"/>
<dbReference type="EC" id="3.4.11.-" evidence="10"/>
<evidence type="ECO:0000256" key="7">
    <source>
        <dbReference type="ARBA" id="ARBA00022723"/>
    </source>
</evidence>
<evidence type="ECO:0000256" key="6">
    <source>
        <dbReference type="ARBA" id="ARBA00022670"/>
    </source>
</evidence>
<comment type="similarity">
    <text evidence="4">Belongs to the peptidase M29 family.</text>
</comment>
<dbReference type="InterPro" id="IPR000787">
    <property type="entry name" value="Peptidase_M29"/>
</dbReference>
<dbReference type="InterPro" id="IPR052170">
    <property type="entry name" value="M29_Exopeptidase"/>
</dbReference>
<reference evidence="10" key="1">
    <citation type="submission" date="2013-08" db="EMBL/GenBank/DDBJ databases">
        <authorList>
            <person name="Mendez C."/>
            <person name="Richter M."/>
            <person name="Ferrer M."/>
            <person name="Sanchez J."/>
        </authorList>
    </citation>
    <scope>NUCLEOTIDE SEQUENCE</scope>
</reference>
<organism evidence="10">
    <name type="scientific">mine drainage metagenome</name>
    <dbReference type="NCBI Taxonomy" id="410659"/>
    <lineage>
        <taxon>unclassified sequences</taxon>
        <taxon>metagenomes</taxon>
        <taxon>ecological metagenomes</taxon>
    </lineage>
</organism>
<dbReference type="GO" id="GO:0046872">
    <property type="term" value="F:metal ion binding"/>
    <property type="evidence" value="ECO:0007669"/>
    <property type="project" value="UniProtKB-KW"/>
</dbReference>
<dbReference type="SUPFAM" id="SSF144052">
    <property type="entry name" value="Thermophilic metalloprotease-like"/>
    <property type="match status" value="1"/>
</dbReference>
<dbReference type="PANTHER" id="PTHR34448:SF1">
    <property type="entry name" value="BLL6088 PROTEIN"/>
    <property type="match status" value="1"/>
</dbReference>
<keyword evidence="6" id="KW-0645">Protease</keyword>
<evidence type="ECO:0000313" key="10">
    <source>
        <dbReference type="EMBL" id="EQD32885.1"/>
    </source>
</evidence>
<comment type="cofactor">
    <cofactor evidence="2">
        <name>Mg(2+)</name>
        <dbReference type="ChEBI" id="CHEBI:18420"/>
    </cofactor>
</comment>
<comment type="cofactor">
    <cofactor evidence="3">
        <name>Zn(2+)</name>
        <dbReference type="ChEBI" id="CHEBI:29105"/>
    </cofactor>
</comment>
<protein>
    <submittedName>
        <fullName evidence="10">Peptidase M29 aminopeptidase II</fullName>
        <ecNumber evidence="10">3.4.11.-</ecNumber>
    </submittedName>
</protein>
<comment type="cofactor">
    <cofactor evidence="1">
        <name>Co(2+)</name>
        <dbReference type="ChEBI" id="CHEBI:48828"/>
    </cofactor>
</comment>
<gene>
    <name evidence="10" type="ORF">B1A_19176</name>
</gene>
<dbReference type="PRINTS" id="PR00919">
    <property type="entry name" value="THERMOPTASE"/>
</dbReference>
<dbReference type="GO" id="GO:0006508">
    <property type="term" value="P:proteolysis"/>
    <property type="evidence" value="ECO:0007669"/>
    <property type="project" value="UniProtKB-KW"/>
</dbReference>
<dbReference type="GO" id="GO:0004177">
    <property type="term" value="F:aminopeptidase activity"/>
    <property type="evidence" value="ECO:0007669"/>
    <property type="project" value="UniProtKB-KW"/>
</dbReference>
<keyword evidence="9" id="KW-0482">Metalloprotease</keyword>
<sequence length="217" mass="23856">RAAEGKLKWVGTQYPTQASAQDAEMSLREYEDFVFRGGLLHLDDPVAAWKKISEKQQRLADYLNTAKEVHVIAKDTDLRLGVEGRRWINCCGHENFPDGEVFTGPIEDAVNGVIRYSFPAVHHGRECDGIVLKFKNGKVVDAGASKGLDFLTAMMDQDAGGRTLGEFAIGTNFSIQQYTRNTLFDEKIGGTCHAALGAAYPETGGKNESGLHWDMVC</sequence>
<evidence type="ECO:0000256" key="5">
    <source>
        <dbReference type="ARBA" id="ARBA00022438"/>
    </source>
</evidence>
<dbReference type="EMBL" id="AUZX01014150">
    <property type="protein sequence ID" value="EQD32885.1"/>
    <property type="molecule type" value="Genomic_DNA"/>
</dbReference>
<dbReference type="AlphaFoldDB" id="T0ZSQ9"/>
<reference evidence="10" key="2">
    <citation type="journal article" date="2014" name="ISME J.">
        <title>Microbial stratification in low pH oxic and suboxic macroscopic growths along an acid mine drainage.</title>
        <authorList>
            <person name="Mendez-Garcia C."/>
            <person name="Mesa V."/>
            <person name="Sprenger R.R."/>
            <person name="Richter M."/>
            <person name="Diez M.S."/>
            <person name="Solano J."/>
            <person name="Bargiela R."/>
            <person name="Golyshina O.V."/>
            <person name="Manteca A."/>
            <person name="Ramos J.L."/>
            <person name="Gallego J.R."/>
            <person name="Llorente I."/>
            <person name="Martins Dos Santos V.A."/>
            <person name="Jensen O.N."/>
            <person name="Pelaez A.I."/>
            <person name="Sanchez J."/>
            <person name="Ferrer M."/>
        </authorList>
    </citation>
    <scope>NUCLEOTIDE SEQUENCE</scope>
</reference>
<comment type="caution">
    <text evidence="10">The sequence shown here is derived from an EMBL/GenBank/DDBJ whole genome shotgun (WGS) entry which is preliminary data.</text>
</comment>
<evidence type="ECO:0000256" key="9">
    <source>
        <dbReference type="ARBA" id="ARBA00023049"/>
    </source>
</evidence>
<dbReference type="GO" id="GO:0008237">
    <property type="term" value="F:metallopeptidase activity"/>
    <property type="evidence" value="ECO:0007669"/>
    <property type="project" value="UniProtKB-KW"/>
</dbReference>
<dbReference type="PANTHER" id="PTHR34448">
    <property type="entry name" value="AMINOPEPTIDASE"/>
    <property type="match status" value="1"/>
</dbReference>
<feature type="non-terminal residue" evidence="10">
    <location>
        <position position="1"/>
    </location>
</feature>
<evidence type="ECO:0000256" key="1">
    <source>
        <dbReference type="ARBA" id="ARBA00001941"/>
    </source>
</evidence>
<evidence type="ECO:0000256" key="8">
    <source>
        <dbReference type="ARBA" id="ARBA00022801"/>
    </source>
</evidence>
<keyword evidence="8 10" id="KW-0378">Hydrolase</keyword>
<evidence type="ECO:0000256" key="3">
    <source>
        <dbReference type="ARBA" id="ARBA00001947"/>
    </source>
</evidence>
<feature type="non-terminal residue" evidence="10">
    <location>
        <position position="217"/>
    </location>
</feature>
<dbReference type="Pfam" id="PF02073">
    <property type="entry name" value="Peptidase_M29"/>
    <property type="match status" value="1"/>
</dbReference>
<name>T0ZSQ9_9ZZZZ</name>
<accession>T0ZSQ9</accession>
<keyword evidence="7" id="KW-0479">Metal-binding</keyword>
<evidence type="ECO:0000256" key="2">
    <source>
        <dbReference type="ARBA" id="ARBA00001946"/>
    </source>
</evidence>